<dbReference type="PANTHER" id="PTHR43283">
    <property type="entry name" value="BETA-LACTAMASE-RELATED"/>
    <property type="match status" value="1"/>
</dbReference>
<gene>
    <name evidence="3" type="ORF">C7P63_02330</name>
</gene>
<evidence type="ECO:0000313" key="3">
    <source>
        <dbReference type="EMBL" id="RST89935.1"/>
    </source>
</evidence>
<evidence type="ECO:0000313" key="4">
    <source>
        <dbReference type="Proteomes" id="UP000277864"/>
    </source>
</evidence>
<dbReference type="EMBL" id="PXZH01000001">
    <property type="protein sequence ID" value="RST89935.1"/>
    <property type="molecule type" value="Genomic_DNA"/>
</dbReference>
<dbReference type="PANTHER" id="PTHR43283:SF11">
    <property type="entry name" value="BETA-LACTAMASE-RELATED DOMAIN-CONTAINING PROTEIN"/>
    <property type="match status" value="1"/>
</dbReference>
<dbReference type="Proteomes" id="UP000277864">
    <property type="component" value="Unassembled WGS sequence"/>
</dbReference>
<dbReference type="GO" id="GO:0016787">
    <property type="term" value="F:hydrolase activity"/>
    <property type="evidence" value="ECO:0007669"/>
    <property type="project" value="UniProtKB-KW"/>
</dbReference>
<keyword evidence="4" id="KW-1185">Reference proteome</keyword>
<evidence type="ECO:0000256" key="1">
    <source>
        <dbReference type="ARBA" id="ARBA00022801"/>
    </source>
</evidence>
<dbReference type="InterPro" id="IPR012338">
    <property type="entry name" value="Beta-lactam/transpept-like"/>
</dbReference>
<accession>A0A429Z8I3</accession>
<dbReference type="InterPro" id="IPR001466">
    <property type="entry name" value="Beta-lactam-related"/>
</dbReference>
<organism evidence="3 4">
    <name type="scientific">Vagococcus humatus</name>
    <dbReference type="NCBI Taxonomy" id="1889241"/>
    <lineage>
        <taxon>Bacteria</taxon>
        <taxon>Bacillati</taxon>
        <taxon>Bacillota</taxon>
        <taxon>Bacilli</taxon>
        <taxon>Lactobacillales</taxon>
        <taxon>Enterococcaceae</taxon>
        <taxon>Vagococcus</taxon>
    </lineage>
</organism>
<feature type="domain" description="Beta-lactamase-related" evidence="2">
    <location>
        <begin position="22"/>
        <end position="320"/>
    </location>
</feature>
<keyword evidence="1" id="KW-0378">Hydrolase</keyword>
<dbReference type="Gene3D" id="3.40.710.10">
    <property type="entry name" value="DD-peptidase/beta-lactamase superfamily"/>
    <property type="match status" value="1"/>
</dbReference>
<comment type="caution">
    <text evidence="3">The sequence shown here is derived from an EMBL/GenBank/DDBJ whole genome shotgun (WGS) entry which is preliminary data.</text>
</comment>
<proteinExistence type="predicted"/>
<sequence length="336" mass="38573">MLSEIENRRYGKALTFSQLLRLTDELVQHNLVPGISLAVVGKDSRYYHYQGMMGVLPPYSHQPIRSGLLYDLASLTKIIGTTTRILQLVDTGKLKLESQVCQIIPEYPNLTMTIESLLTHSSGFPSDFQDKELFNNDYLKRYLRSFQVYKSRNTCYSDLGYIVLGLMIEEIDQLTLDESFKANIFLPLNMKDTTFYPVDATKCVPTEITKERGVIQGVSHDSKSFKFDRPLGSAGLFSTLEDVSQYADLFLKRELFSEIIYQTLQNTCQTSRTLGFEQLISFNQTPYLFHTGFTGTSLSLAMEKQESLILLSNRIHPTRDNLLFNQIRTNMYHYFC</sequence>
<dbReference type="AlphaFoldDB" id="A0A429Z8I3"/>
<name>A0A429Z8I3_9ENTE</name>
<protein>
    <recommendedName>
        <fullName evidence="2">Beta-lactamase-related domain-containing protein</fullName>
    </recommendedName>
</protein>
<evidence type="ECO:0000259" key="2">
    <source>
        <dbReference type="Pfam" id="PF00144"/>
    </source>
</evidence>
<reference evidence="3 4" key="1">
    <citation type="submission" date="2018-03" db="EMBL/GenBank/DDBJ databases">
        <authorList>
            <person name="Gulvik C.A."/>
        </authorList>
    </citation>
    <scope>NUCLEOTIDE SEQUENCE [LARGE SCALE GENOMIC DNA]</scope>
    <source>
        <strain evidence="3 4">JCM 31581</strain>
    </source>
</reference>
<dbReference type="OrthoDB" id="9803467at2"/>
<dbReference type="Pfam" id="PF00144">
    <property type="entry name" value="Beta-lactamase"/>
    <property type="match status" value="1"/>
</dbReference>
<dbReference type="SUPFAM" id="SSF56601">
    <property type="entry name" value="beta-lactamase/transpeptidase-like"/>
    <property type="match status" value="1"/>
</dbReference>
<dbReference type="RefSeq" id="WP_125942549.1">
    <property type="nucleotide sequence ID" value="NZ_PXZH01000001.1"/>
</dbReference>
<dbReference type="InterPro" id="IPR050789">
    <property type="entry name" value="Diverse_Enzym_Activities"/>
</dbReference>